<evidence type="ECO:0000313" key="9">
    <source>
        <dbReference type="EMBL" id="MSN96602.1"/>
    </source>
</evidence>
<evidence type="ECO:0000313" key="10">
    <source>
        <dbReference type="Proteomes" id="UP000476338"/>
    </source>
</evidence>
<organism evidence="9 10">
    <name type="scientific">Campylobacter portucalensis</name>
    <dbReference type="NCBI Taxonomy" id="2608384"/>
    <lineage>
        <taxon>Bacteria</taxon>
        <taxon>Pseudomonadati</taxon>
        <taxon>Campylobacterota</taxon>
        <taxon>Epsilonproteobacteria</taxon>
        <taxon>Campylobacterales</taxon>
        <taxon>Campylobacteraceae</taxon>
        <taxon>Campylobacter</taxon>
    </lineage>
</organism>
<comment type="similarity">
    <text evidence="2">Belongs to the binding-protein-dependent transport system permease family. FecCD subfamily.</text>
</comment>
<dbReference type="RefSeq" id="WP_154570869.1">
    <property type="nucleotide sequence ID" value="NZ_VWSJ01000019.1"/>
</dbReference>
<feature type="transmembrane region" description="Helical" evidence="8">
    <location>
        <begin position="64"/>
        <end position="85"/>
    </location>
</feature>
<protein>
    <submittedName>
        <fullName evidence="9">Iron ABC transporter permease</fullName>
    </submittedName>
</protein>
<evidence type="ECO:0000256" key="2">
    <source>
        <dbReference type="ARBA" id="ARBA00007935"/>
    </source>
</evidence>
<dbReference type="InterPro" id="IPR000522">
    <property type="entry name" value="ABC_transptr_permease_BtuC"/>
</dbReference>
<dbReference type="GO" id="GO:0005886">
    <property type="term" value="C:plasma membrane"/>
    <property type="evidence" value="ECO:0007669"/>
    <property type="project" value="UniProtKB-SubCell"/>
</dbReference>
<feature type="transmembrane region" description="Helical" evidence="8">
    <location>
        <begin position="7"/>
        <end position="25"/>
    </location>
</feature>
<evidence type="ECO:0000256" key="1">
    <source>
        <dbReference type="ARBA" id="ARBA00004651"/>
    </source>
</evidence>
<feature type="transmembrane region" description="Helical" evidence="8">
    <location>
        <begin position="277"/>
        <end position="295"/>
    </location>
</feature>
<dbReference type="PANTHER" id="PTHR30472:SF70">
    <property type="entry name" value="MOLYBDATE IMPORT SYSTEM PERMEASE PROTEIN MOLB"/>
    <property type="match status" value="1"/>
</dbReference>
<accession>A0A6L5WJI6</accession>
<reference evidence="9 10" key="2">
    <citation type="submission" date="2020-03" db="EMBL/GenBank/DDBJ databases">
        <title>Campylobacter portucalensis sp. nov., a new species of Campylobacter isolated from the reproductive tract of bulls.</title>
        <authorList>
            <person name="Silva M.F."/>
            <person name="Pereira G."/>
            <person name="Carneiro C."/>
            <person name="Hemphill A."/>
            <person name="Mateus L."/>
            <person name="Lopes-Da-Costa L."/>
            <person name="Silva E."/>
        </authorList>
    </citation>
    <scope>NUCLEOTIDE SEQUENCE [LARGE SCALE GENOMIC DNA]</scope>
    <source>
        <strain evidence="9 10">FMV-PI01</strain>
    </source>
</reference>
<evidence type="ECO:0000256" key="8">
    <source>
        <dbReference type="SAM" id="Phobius"/>
    </source>
</evidence>
<evidence type="ECO:0000256" key="6">
    <source>
        <dbReference type="ARBA" id="ARBA00022989"/>
    </source>
</evidence>
<evidence type="ECO:0000256" key="3">
    <source>
        <dbReference type="ARBA" id="ARBA00022448"/>
    </source>
</evidence>
<keyword evidence="10" id="KW-1185">Reference proteome</keyword>
<dbReference type="Gene3D" id="1.10.3470.10">
    <property type="entry name" value="ABC transporter involved in vitamin B12 uptake, BtuC"/>
    <property type="match status" value="1"/>
</dbReference>
<feature type="transmembrane region" description="Helical" evidence="8">
    <location>
        <begin position="235"/>
        <end position="265"/>
    </location>
</feature>
<keyword evidence="5 8" id="KW-0812">Transmembrane</keyword>
<keyword evidence="6 8" id="KW-1133">Transmembrane helix</keyword>
<name>A0A6L5WJI6_9BACT</name>
<evidence type="ECO:0000256" key="5">
    <source>
        <dbReference type="ARBA" id="ARBA00022692"/>
    </source>
</evidence>
<evidence type="ECO:0000256" key="4">
    <source>
        <dbReference type="ARBA" id="ARBA00022475"/>
    </source>
</evidence>
<dbReference type="PANTHER" id="PTHR30472">
    <property type="entry name" value="FERRIC ENTEROBACTIN TRANSPORT SYSTEM PERMEASE PROTEIN"/>
    <property type="match status" value="1"/>
</dbReference>
<dbReference type="GO" id="GO:0022857">
    <property type="term" value="F:transmembrane transporter activity"/>
    <property type="evidence" value="ECO:0007669"/>
    <property type="project" value="InterPro"/>
</dbReference>
<comment type="subcellular location">
    <subcellularLocation>
        <location evidence="1">Cell membrane</location>
        <topology evidence="1">Multi-pass membrane protein</topology>
    </subcellularLocation>
</comment>
<dbReference type="GO" id="GO:0033214">
    <property type="term" value="P:siderophore-iron import into cell"/>
    <property type="evidence" value="ECO:0007669"/>
    <property type="project" value="TreeGrafter"/>
</dbReference>
<feature type="transmembrane region" description="Helical" evidence="8">
    <location>
        <begin position="146"/>
        <end position="170"/>
    </location>
</feature>
<keyword evidence="3" id="KW-0813">Transport</keyword>
<sequence>MKFRLKLIILVVICAIVSIACLGIGRYEYDIFTPFEVIWANLMNLALEDEMIEIVIFDIRLPRICLALLVGASLSLSGAVFQNLFSNPLATPDTLGVASGASFGAVLAILLNLSSFYIQIFAIFFGILALIITYKVSIIKDSADRVTIILSGIIISAIFSALVSLCKYVADAQDVLPTITFWLLGSLSSASFKAILLSLPFILIAGVIIVLLRWKLNILSLSDDEIKSLGINLKAYQLIFIVFASMLTASSVAICGQVGWIGLLAPHIARMIFGQNSLYLIPSSIFMGALMLLIVDTFARSVSYAEIPVSILSAIIGAPLFIYLLRKRGGI</sequence>
<keyword evidence="4" id="KW-1003">Cell membrane</keyword>
<evidence type="ECO:0000256" key="7">
    <source>
        <dbReference type="ARBA" id="ARBA00023136"/>
    </source>
</evidence>
<dbReference type="Pfam" id="PF01032">
    <property type="entry name" value="FecCD"/>
    <property type="match status" value="1"/>
</dbReference>
<dbReference type="InterPro" id="IPR037294">
    <property type="entry name" value="ABC_BtuC-like"/>
</dbReference>
<feature type="transmembrane region" description="Helical" evidence="8">
    <location>
        <begin position="105"/>
        <end position="134"/>
    </location>
</feature>
<dbReference type="CDD" id="cd06550">
    <property type="entry name" value="TM_ABC_iron-siderophores_like"/>
    <property type="match status" value="1"/>
</dbReference>
<comment type="caution">
    <text evidence="9">The sequence shown here is derived from an EMBL/GenBank/DDBJ whole genome shotgun (WGS) entry which is preliminary data.</text>
</comment>
<feature type="transmembrane region" description="Helical" evidence="8">
    <location>
        <begin position="307"/>
        <end position="325"/>
    </location>
</feature>
<dbReference type="Proteomes" id="UP000476338">
    <property type="component" value="Unassembled WGS sequence"/>
</dbReference>
<proteinExistence type="inferred from homology"/>
<dbReference type="SUPFAM" id="SSF81345">
    <property type="entry name" value="ABC transporter involved in vitamin B12 uptake, BtuC"/>
    <property type="match status" value="1"/>
</dbReference>
<feature type="transmembrane region" description="Helical" evidence="8">
    <location>
        <begin position="190"/>
        <end position="214"/>
    </location>
</feature>
<dbReference type="PROSITE" id="PS51257">
    <property type="entry name" value="PROKAR_LIPOPROTEIN"/>
    <property type="match status" value="1"/>
</dbReference>
<dbReference type="EMBL" id="VWSJ01000019">
    <property type="protein sequence ID" value="MSN96602.1"/>
    <property type="molecule type" value="Genomic_DNA"/>
</dbReference>
<reference evidence="9 10" key="1">
    <citation type="submission" date="2019-09" db="EMBL/GenBank/DDBJ databases">
        <authorList>
            <person name="Silva M."/>
            <person name="Pereira G."/>
            <person name="Lopes-Da-Costa L."/>
            <person name="Silva E."/>
        </authorList>
    </citation>
    <scope>NUCLEOTIDE SEQUENCE [LARGE SCALE GENOMIC DNA]</scope>
    <source>
        <strain evidence="9 10">FMV-PI01</strain>
    </source>
</reference>
<keyword evidence="7 8" id="KW-0472">Membrane</keyword>
<dbReference type="FunFam" id="1.10.3470.10:FF:000001">
    <property type="entry name" value="Vitamin B12 ABC transporter permease BtuC"/>
    <property type="match status" value="1"/>
</dbReference>
<gene>
    <name evidence="9" type="ORF">F1B92_05385</name>
</gene>
<dbReference type="AlphaFoldDB" id="A0A6L5WJI6"/>